<evidence type="ECO:0000256" key="1">
    <source>
        <dbReference type="SAM" id="MobiDB-lite"/>
    </source>
</evidence>
<dbReference type="Proteomes" id="UP000199682">
    <property type="component" value="Unassembled WGS sequence"/>
</dbReference>
<protein>
    <submittedName>
        <fullName evidence="3">DNA binding domain-containing protein, excisionase family</fullName>
    </submittedName>
</protein>
<feature type="domain" description="Helix-turn-helix" evidence="2">
    <location>
        <begin position="29"/>
        <end position="75"/>
    </location>
</feature>
<evidence type="ECO:0000259" key="2">
    <source>
        <dbReference type="Pfam" id="PF12728"/>
    </source>
</evidence>
<feature type="region of interest" description="Disordered" evidence="1">
    <location>
        <begin position="77"/>
        <end position="96"/>
    </location>
</feature>
<sequence length="96" mass="10103">MTQDNSDAQSNVGSPAPLTREQIEALPEVLNVEEAAAVLRLKVQTLRKLATKGDVPGGKLGGEWRFLKSRLLSLLDPPHAGSDSEVAGPPSSSSVD</sequence>
<proteinExistence type="predicted"/>
<reference evidence="4" key="1">
    <citation type="submission" date="2016-10" db="EMBL/GenBank/DDBJ databases">
        <authorList>
            <person name="Varghese N."/>
            <person name="Submissions S."/>
        </authorList>
    </citation>
    <scope>NUCLEOTIDE SEQUENCE [LARGE SCALE GENOMIC DNA]</scope>
    <source>
        <strain evidence="4">DSM 44796</strain>
    </source>
</reference>
<name>A0A1G9YXB0_9PSEU</name>
<accession>A0A1G9YXB0</accession>
<dbReference type="RefSeq" id="WP_090015086.1">
    <property type="nucleotide sequence ID" value="NZ_FNET01000036.1"/>
</dbReference>
<gene>
    <name evidence="3" type="ORF">SAMN04488074_13619</name>
</gene>
<dbReference type="AlphaFoldDB" id="A0A1G9YXB0"/>
<dbReference type="InterPro" id="IPR041657">
    <property type="entry name" value="HTH_17"/>
</dbReference>
<dbReference type="Pfam" id="PF12728">
    <property type="entry name" value="HTH_17"/>
    <property type="match status" value="1"/>
</dbReference>
<dbReference type="EMBL" id="FNET01000036">
    <property type="protein sequence ID" value="SDN13809.1"/>
    <property type="molecule type" value="Genomic_DNA"/>
</dbReference>
<organism evidence="3 4">
    <name type="scientific">Lentzea albidocapillata subsp. violacea</name>
    <dbReference type="NCBI Taxonomy" id="128104"/>
    <lineage>
        <taxon>Bacteria</taxon>
        <taxon>Bacillati</taxon>
        <taxon>Actinomycetota</taxon>
        <taxon>Actinomycetes</taxon>
        <taxon>Pseudonocardiales</taxon>
        <taxon>Pseudonocardiaceae</taxon>
        <taxon>Lentzea</taxon>
    </lineage>
</organism>
<evidence type="ECO:0000313" key="3">
    <source>
        <dbReference type="EMBL" id="SDN13809.1"/>
    </source>
</evidence>
<evidence type="ECO:0000313" key="4">
    <source>
        <dbReference type="Proteomes" id="UP000199682"/>
    </source>
</evidence>